<keyword evidence="1" id="KW-0812">Transmembrane</keyword>
<protein>
    <submittedName>
        <fullName evidence="3">GHKL domain-containing protein</fullName>
    </submittedName>
</protein>
<feature type="transmembrane region" description="Helical" evidence="1">
    <location>
        <begin position="85"/>
        <end position="103"/>
    </location>
</feature>
<feature type="transmembrane region" description="Helical" evidence="1">
    <location>
        <begin position="115"/>
        <end position="135"/>
    </location>
</feature>
<dbReference type="Gene3D" id="1.10.287.130">
    <property type="match status" value="1"/>
</dbReference>
<evidence type="ECO:0000256" key="1">
    <source>
        <dbReference type="SAM" id="Phobius"/>
    </source>
</evidence>
<dbReference type="InterPro" id="IPR036890">
    <property type="entry name" value="HATPase_C_sf"/>
</dbReference>
<feature type="transmembrane region" description="Helical" evidence="1">
    <location>
        <begin position="188"/>
        <end position="206"/>
    </location>
</feature>
<accession>A0A1G5ADZ3</accession>
<feature type="transmembrane region" description="Helical" evidence="1">
    <location>
        <begin position="156"/>
        <end position="176"/>
    </location>
</feature>
<dbReference type="Pfam" id="PF14501">
    <property type="entry name" value="HATPase_c_5"/>
    <property type="match status" value="1"/>
</dbReference>
<dbReference type="InterPro" id="IPR032834">
    <property type="entry name" value="NatK-like_C"/>
</dbReference>
<dbReference type="PANTHER" id="PTHR40448:SF1">
    <property type="entry name" value="TWO-COMPONENT SENSOR HISTIDINE KINASE"/>
    <property type="match status" value="1"/>
</dbReference>
<evidence type="ECO:0000313" key="4">
    <source>
        <dbReference type="Proteomes" id="UP000183047"/>
    </source>
</evidence>
<keyword evidence="1" id="KW-1133">Transmembrane helix</keyword>
<feature type="domain" description="Sensor histidine kinase NatK-like C-terminal" evidence="2">
    <location>
        <begin position="326"/>
        <end position="428"/>
    </location>
</feature>
<feature type="transmembrane region" description="Helical" evidence="1">
    <location>
        <begin position="6"/>
        <end position="24"/>
    </location>
</feature>
<keyword evidence="4" id="KW-1185">Reference proteome</keyword>
<evidence type="ECO:0000313" key="3">
    <source>
        <dbReference type="EMBL" id="SCX76084.1"/>
    </source>
</evidence>
<dbReference type="RefSeq" id="WP_026666582.1">
    <property type="nucleotide sequence ID" value="NZ_FMUR01000003.1"/>
</dbReference>
<proteinExistence type="predicted"/>
<dbReference type="AlphaFoldDB" id="A0A1G5ADZ3"/>
<evidence type="ECO:0000259" key="2">
    <source>
        <dbReference type="Pfam" id="PF14501"/>
    </source>
</evidence>
<dbReference type="EMBL" id="FMUR01000003">
    <property type="protein sequence ID" value="SCX76084.1"/>
    <property type="molecule type" value="Genomic_DNA"/>
</dbReference>
<reference evidence="4" key="1">
    <citation type="submission" date="2016-10" db="EMBL/GenBank/DDBJ databases">
        <authorList>
            <person name="Varghese N."/>
            <person name="Submissions S."/>
        </authorList>
    </citation>
    <scope>NUCLEOTIDE SEQUENCE [LARGE SCALE GENOMIC DNA]</scope>
    <source>
        <strain evidence="4">XBD2006</strain>
    </source>
</reference>
<dbReference type="Gene3D" id="3.30.565.10">
    <property type="entry name" value="Histidine kinase-like ATPase, C-terminal domain"/>
    <property type="match status" value="1"/>
</dbReference>
<keyword evidence="1" id="KW-0472">Membrane</keyword>
<dbReference type="Proteomes" id="UP000183047">
    <property type="component" value="Unassembled WGS sequence"/>
</dbReference>
<name>A0A1G5ADZ3_9FIRM</name>
<feature type="transmembrane region" description="Helical" evidence="1">
    <location>
        <begin position="54"/>
        <end position="73"/>
    </location>
</feature>
<feature type="transmembrane region" description="Helical" evidence="1">
    <location>
        <begin position="31"/>
        <end position="48"/>
    </location>
</feature>
<dbReference type="GO" id="GO:0042802">
    <property type="term" value="F:identical protein binding"/>
    <property type="evidence" value="ECO:0007669"/>
    <property type="project" value="TreeGrafter"/>
</dbReference>
<sequence length="434" mass="50298">MAIGLTMIFFVFSLIESLWLLRCIKIKFKNQYFIVIGMAVLFVVLMALNGKVEFKNLCAVASIIAFVITLLVTDSKMISKLESTVLVVLMKSCVILSVETWYIDGVWLSVGKEYMESFICFLSEFVMIIIFGYILKMILDILNVEKKIKAAERLDYVFLIGCFDIFICIFFIYKLIQTSYFKGFFVKTITSFAGISLLLVEIDILYKKWLTVRVQNYAKAEHELNEMQKNYYLSLLEKETDTKKYRHDMNNHIICIKSFIDEGKYEELNKYIDNLYDQTISLVNKGFHTGNSIIDALTNYYVENLNPEIEINLEGKIVKELKIDDIALSSVYSNMIVNAIEAQKFIPDEKRKYINVTLKEGKKYAQIIVKNTMQYERIENTDNIETIKDDKENHGFGLANIRKRLDENHGNLDIEAKDYEFCIKATLPLVSGEV</sequence>
<dbReference type="SUPFAM" id="SSF55874">
    <property type="entry name" value="ATPase domain of HSP90 chaperone/DNA topoisomerase II/histidine kinase"/>
    <property type="match status" value="1"/>
</dbReference>
<dbReference type="OrthoDB" id="9813149at2"/>
<gene>
    <name evidence="3" type="ORF">SAMN02910451_00161</name>
</gene>
<organism evidence="3 4">
    <name type="scientific">Butyrivibrio hungatei</name>
    <dbReference type="NCBI Taxonomy" id="185008"/>
    <lineage>
        <taxon>Bacteria</taxon>
        <taxon>Bacillati</taxon>
        <taxon>Bacillota</taxon>
        <taxon>Clostridia</taxon>
        <taxon>Lachnospirales</taxon>
        <taxon>Lachnospiraceae</taxon>
        <taxon>Butyrivibrio</taxon>
    </lineage>
</organism>
<dbReference type="PANTHER" id="PTHR40448">
    <property type="entry name" value="TWO-COMPONENT SENSOR HISTIDINE KINASE"/>
    <property type="match status" value="1"/>
</dbReference>